<organism evidence="3 4">
    <name type="scientific">Amorphus orientalis</name>
    <dbReference type="NCBI Taxonomy" id="649198"/>
    <lineage>
        <taxon>Bacteria</taxon>
        <taxon>Pseudomonadati</taxon>
        <taxon>Pseudomonadota</taxon>
        <taxon>Alphaproteobacteria</taxon>
        <taxon>Hyphomicrobiales</taxon>
        <taxon>Amorphaceae</taxon>
        <taxon>Amorphus</taxon>
    </lineage>
</organism>
<protein>
    <recommendedName>
        <fullName evidence="2">DUF6460 domain-containing protein</fullName>
    </recommendedName>
</protein>
<evidence type="ECO:0000313" key="4">
    <source>
        <dbReference type="Proteomes" id="UP001229244"/>
    </source>
</evidence>
<accession>A0AAE3VMA4</accession>
<gene>
    <name evidence="3" type="ORF">J2S73_001094</name>
</gene>
<dbReference type="RefSeq" id="WP_306884442.1">
    <property type="nucleotide sequence ID" value="NZ_JAUSUL010000001.1"/>
</dbReference>
<feature type="domain" description="DUF6460" evidence="2">
    <location>
        <begin position="57"/>
        <end position="87"/>
    </location>
</feature>
<name>A0AAE3VMA4_9HYPH</name>
<feature type="transmembrane region" description="Helical" evidence="1">
    <location>
        <begin position="69"/>
        <end position="87"/>
    </location>
</feature>
<feature type="transmembrane region" description="Helical" evidence="1">
    <location>
        <begin position="20"/>
        <end position="37"/>
    </location>
</feature>
<evidence type="ECO:0000259" key="2">
    <source>
        <dbReference type="Pfam" id="PF20061"/>
    </source>
</evidence>
<reference evidence="3" key="1">
    <citation type="submission" date="2023-07" db="EMBL/GenBank/DDBJ databases">
        <title>Genomic Encyclopedia of Type Strains, Phase IV (KMG-IV): sequencing the most valuable type-strain genomes for metagenomic binning, comparative biology and taxonomic classification.</title>
        <authorList>
            <person name="Goeker M."/>
        </authorList>
    </citation>
    <scope>NUCLEOTIDE SEQUENCE</scope>
    <source>
        <strain evidence="3">DSM 21202</strain>
    </source>
</reference>
<keyword evidence="4" id="KW-1185">Reference proteome</keyword>
<evidence type="ECO:0000256" key="1">
    <source>
        <dbReference type="SAM" id="Phobius"/>
    </source>
</evidence>
<keyword evidence="1" id="KW-0472">Membrane</keyword>
<sequence length="92" mass="10231">MVDQPSRTRRLLGGSFPQVILKLLLLSFLVGLVLASLGFTIEELVFRISLWIGYLPQLGWSAIVDAGRYLALGAIIVVPIWLIVRVLENVRS</sequence>
<comment type="caution">
    <text evidence="3">The sequence shown here is derived from an EMBL/GenBank/DDBJ whole genome shotgun (WGS) entry which is preliminary data.</text>
</comment>
<dbReference type="Proteomes" id="UP001229244">
    <property type="component" value="Unassembled WGS sequence"/>
</dbReference>
<keyword evidence="1" id="KW-1133">Transmembrane helix</keyword>
<keyword evidence="1" id="KW-0812">Transmembrane</keyword>
<dbReference type="AlphaFoldDB" id="A0AAE3VMA4"/>
<dbReference type="InterPro" id="IPR045594">
    <property type="entry name" value="DUF6460"/>
</dbReference>
<proteinExistence type="predicted"/>
<evidence type="ECO:0000313" key="3">
    <source>
        <dbReference type="EMBL" id="MDQ0314657.1"/>
    </source>
</evidence>
<dbReference type="Pfam" id="PF20061">
    <property type="entry name" value="DUF6460"/>
    <property type="match status" value="1"/>
</dbReference>
<dbReference type="EMBL" id="JAUSUL010000001">
    <property type="protein sequence ID" value="MDQ0314657.1"/>
    <property type="molecule type" value="Genomic_DNA"/>
</dbReference>